<organism evidence="2 3">
    <name type="scientific">Heligmosomoides polygyrus</name>
    <name type="common">Parasitic roundworm</name>
    <dbReference type="NCBI Taxonomy" id="6339"/>
    <lineage>
        <taxon>Eukaryota</taxon>
        <taxon>Metazoa</taxon>
        <taxon>Ecdysozoa</taxon>
        <taxon>Nematoda</taxon>
        <taxon>Chromadorea</taxon>
        <taxon>Rhabditida</taxon>
        <taxon>Rhabditina</taxon>
        <taxon>Rhabditomorpha</taxon>
        <taxon>Strongyloidea</taxon>
        <taxon>Heligmosomidae</taxon>
        <taxon>Heligmosomoides</taxon>
    </lineage>
</organism>
<dbReference type="EMBL" id="UZAH01027040">
    <property type="protein sequence ID" value="VDO88002.1"/>
    <property type="molecule type" value="Genomic_DNA"/>
</dbReference>
<proteinExistence type="predicted"/>
<gene>
    <name evidence="1" type="ORF">HPBE_LOCUS11260</name>
</gene>
<protein>
    <submittedName>
        <fullName evidence="1 3">Uncharacterized protein</fullName>
    </submittedName>
</protein>
<accession>A0A3P8CUT0</accession>
<evidence type="ECO:0000313" key="1">
    <source>
        <dbReference type="EMBL" id="VDO88002.1"/>
    </source>
</evidence>
<sequence>MESTSRDGRLQLRDAKGCHCPDSVGSLEDTVAAREAGVFFSGYSSSADRCATGQPLARALHALGPFAESWERSGTALDRAAQRSVLFSLHQ</sequence>
<accession>A0A183FT90</accession>
<name>A0A183FT90_HELPZ</name>
<evidence type="ECO:0000313" key="3">
    <source>
        <dbReference type="WBParaSite" id="HPBE_0001125901-mRNA-1"/>
    </source>
</evidence>
<dbReference type="WBParaSite" id="HPBE_0001125901-mRNA-1">
    <property type="protein sequence ID" value="HPBE_0001125901-mRNA-1"/>
    <property type="gene ID" value="HPBE_0001125901"/>
</dbReference>
<evidence type="ECO:0000313" key="2">
    <source>
        <dbReference type="Proteomes" id="UP000050761"/>
    </source>
</evidence>
<reference evidence="1 2" key="1">
    <citation type="submission" date="2018-11" db="EMBL/GenBank/DDBJ databases">
        <authorList>
            <consortium name="Pathogen Informatics"/>
        </authorList>
    </citation>
    <scope>NUCLEOTIDE SEQUENCE [LARGE SCALE GENOMIC DNA]</scope>
</reference>
<dbReference type="AlphaFoldDB" id="A0A183FT90"/>
<dbReference type="Proteomes" id="UP000050761">
    <property type="component" value="Unassembled WGS sequence"/>
</dbReference>
<reference evidence="3" key="2">
    <citation type="submission" date="2019-09" db="UniProtKB">
        <authorList>
            <consortium name="WormBaseParasite"/>
        </authorList>
    </citation>
    <scope>IDENTIFICATION</scope>
</reference>
<keyword evidence="2" id="KW-1185">Reference proteome</keyword>